<dbReference type="InterPro" id="IPR003180">
    <property type="entry name" value="MPG"/>
</dbReference>
<dbReference type="AlphaFoldDB" id="A0A2T0BFE5"/>
<dbReference type="HAMAP" id="MF_00527">
    <property type="entry name" value="3MGH"/>
    <property type="match status" value="1"/>
</dbReference>
<comment type="similarity">
    <text evidence="1 5">Belongs to the DNA glycosylase MPG family.</text>
</comment>
<dbReference type="Gene3D" id="3.10.300.10">
    <property type="entry name" value="Methylpurine-DNA glycosylase (MPG)"/>
    <property type="match status" value="1"/>
</dbReference>
<evidence type="ECO:0000313" key="7">
    <source>
        <dbReference type="Proteomes" id="UP000239471"/>
    </source>
</evidence>
<dbReference type="Pfam" id="PF02245">
    <property type="entry name" value="Pur_DNA_glyco"/>
    <property type="match status" value="1"/>
</dbReference>
<evidence type="ECO:0000256" key="4">
    <source>
        <dbReference type="ARBA" id="ARBA00023204"/>
    </source>
</evidence>
<evidence type="ECO:0000256" key="3">
    <source>
        <dbReference type="ARBA" id="ARBA00022801"/>
    </source>
</evidence>
<dbReference type="PANTHER" id="PTHR10429">
    <property type="entry name" value="DNA-3-METHYLADENINE GLYCOSYLASE"/>
    <property type="match status" value="1"/>
</dbReference>
<dbReference type="Proteomes" id="UP000239471">
    <property type="component" value="Unassembled WGS sequence"/>
</dbReference>
<dbReference type="InterPro" id="IPR011034">
    <property type="entry name" value="Formyl_transferase-like_C_sf"/>
</dbReference>
<dbReference type="GO" id="GO:0003677">
    <property type="term" value="F:DNA binding"/>
    <property type="evidence" value="ECO:0007669"/>
    <property type="project" value="InterPro"/>
</dbReference>
<dbReference type="PANTHER" id="PTHR10429:SF0">
    <property type="entry name" value="DNA-3-METHYLADENINE GLYCOSYLASE"/>
    <property type="match status" value="1"/>
</dbReference>
<dbReference type="InterPro" id="IPR036995">
    <property type="entry name" value="MPG_sf"/>
</dbReference>
<evidence type="ECO:0000313" key="6">
    <source>
        <dbReference type="EMBL" id="PRR82547.1"/>
    </source>
</evidence>
<dbReference type="OrthoDB" id="9794313at2"/>
<sequence>MNILEQEFYGRNTLKVAKDLLGKYLIHEVNGHIIGGKIVETEAYCGITDKGAHVYGGKKTLRTMPLYGQEGTIYLYSIYGMYLCLNAITEKEGEPQGVLIRAIEPLIGLDFMAIKRNGKDYKQLLNKEVLNLTSGPSKLCMALDITKSLNNTLFWGGEMYIAEKDENLEALFEINEIVCGKITKSKRVGIDYAQEARDYLYRFYYEDNPYVSKKDKVKLLDK</sequence>
<protein>
    <recommendedName>
        <fullName evidence="5">Putative 3-methyladenine DNA glycosylase</fullName>
        <ecNumber evidence="5">3.2.2.-</ecNumber>
    </recommendedName>
</protein>
<organism evidence="6 7">
    <name type="scientific">Clostridium vincentii</name>
    <dbReference type="NCBI Taxonomy" id="52704"/>
    <lineage>
        <taxon>Bacteria</taxon>
        <taxon>Bacillati</taxon>
        <taxon>Bacillota</taxon>
        <taxon>Clostridia</taxon>
        <taxon>Eubacteriales</taxon>
        <taxon>Clostridiaceae</taxon>
        <taxon>Clostridium</taxon>
    </lineage>
</organism>
<dbReference type="NCBIfam" id="TIGR00567">
    <property type="entry name" value="3mg"/>
    <property type="match status" value="1"/>
</dbReference>
<dbReference type="CDD" id="cd00540">
    <property type="entry name" value="AAG"/>
    <property type="match status" value="1"/>
</dbReference>
<dbReference type="RefSeq" id="WP_106059666.1">
    <property type="nucleotide sequence ID" value="NZ_PVXQ01000015.1"/>
</dbReference>
<gene>
    <name evidence="6" type="ORF">CLVI_16820</name>
</gene>
<evidence type="ECO:0000256" key="2">
    <source>
        <dbReference type="ARBA" id="ARBA00022763"/>
    </source>
</evidence>
<reference evidence="6 7" key="1">
    <citation type="submission" date="2018-03" db="EMBL/GenBank/DDBJ databases">
        <title>Genome sequence of Clostridium vincentii DSM 10228.</title>
        <authorList>
            <person name="Poehlein A."/>
            <person name="Daniel R."/>
        </authorList>
    </citation>
    <scope>NUCLEOTIDE SEQUENCE [LARGE SCALE GENOMIC DNA]</scope>
    <source>
        <strain evidence="6 7">DSM 10228</strain>
    </source>
</reference>
<dbReference type="SUPFAM" id="SSF50486">
    <property type="entry name" value="FMT C-terminal domain-like"/>
    <property type="match status" value="1"/>
</dbReference>
<keyword evidence="7" id="KW-1185">Reference proteome</keyword>
<dbReference type="FunFam" id="3.10.300.10:FF:000001">
    <property type="entry name" value="Putative 3-methyladenine DNA glycosylase"/>
    <property type="match status" value="1"/>
</dbReference>
<comment type="caution">
    <text evidence="6">The sequence shown here is derived from an EMBL/GenBank/DDBJ whole genome shotgun (WGS) entry which is preliminary data.</text>
</comment>
<keyword evidence="2 5" id="KW-0227">DNA damage</keyword>
<dbReference type="EC" id="3.2.2.-" evidence="5"/>
<evidence type="ECO:0000256" key="1">
    <source>
        <dbReference type="ARBA" id="ARBA00009232"/>
    </source>
</evidence>
<keyword evidence="4 5" id="KW-0234">DNA repair</keyword>
<dbReference type="GO" id="GO:0003905">
    <property type="term" value="F:alkylbase DNA N-glycosylase activity"/>
    <property type="evidence" value="ECO:0007669"/>
    <property type="project" value="InterPro"/>
</dbReference>
<name>A0A2T0BFE5_9CLOT</name>
<proteinExistence type="inferred from homology"/>
<accession>A0A2T0BFE5</accession>
<dbReference type="GO" id="GO:0006284">
    <property type="term" value="P:base-excision repair"/>
    <property type="evidence" value="ECO:0007669"/>
    <property type="project" value="InterPro"/>
</dbReference>
<keyword evidence="3 5" id="KW-0378">Hydrolase</keyword>
<evidence type="ECO:0000256" key="5">
    <source>
        <dbReference type="HAMAP-Rule" id="MF_00527"/>
    </source>
</evidence>
<dbReference type="EMBL" id="PVXQ01000015">
    <property type="protein sequence ID" value="PRR82547.1"/>
    <property type="molecule type" value="Genomic_DNA"/>
</dbReference>